<dbReference type="PANTHER" id="PTHR47233:SF3">
    <property type="entry name" value="CHEMOTAXIS PROTEIN CHEV"/>
    <property type="match status" value="1"/>
</dbReference>
<dbReference type="Pfam" id="PF01584">
    <property type="entry name" value="CheW"/>
    <property type="match status" value="1"/>
</dbReference>
<dbReference type="Proteomes" id="UP000503840">
    <property type="component" value="Unassembled WGS sequence"/>
</dbReference>
<gene>
    <name evidence="4" type="primary">cheV-1_1</name>
    <name evidence="4" type="ORF">DSM101010T_05330</name>
</gene>
<name>A0A7J0BF56_9BACT</name>
<dbReference type="Gene3D" id="2.40.50.180">
    <property type="entry name" value="CheA-289, Domain 4"/>
    <property type="match status" value="1"/>
</dbReference>
<proteinExistence type="predicted"/>
<dbReference type="SMART" id="SM00260">
    <property type="entry name" value="CheW"/>
    <property type="match status" value="1"/>
</dbReference>
<dbReference type="InterPro" id="IPR002545">
    <property type="entry name" value="CheW-lke_dom"/>
</dbReference>
<accession>A0A7J0BF56</accession>
<dbReference type="AlphaFoldDB" id="A0A7J0BF56"/>
<dbReference type="GO" id="GO:0006935">
    <property type="term" value="P:chemotaxis"/>
    <property type="evidence" value="ECO:0007669"/>
    <property type="project" value="InterPro"/>
</dbReference>
<dbReference type="PROSITE" id="PS50851">
    <property type="entry name" value="CHEW"/>
    <property type="match status" value="1"/>
</dbReference>
<reference evidence="4 5" key="1">
    <citation type="submission" date="2020-05" db="EMBL/GenBank/DDBJ databases">
        <title>Draft genome sequence of Desulfovibrio sp. strain HN2T.</title>
        <authorList>
            <person name="Ueno A."/>
            <person name="Tamazawa S."/>
            <person name="Tamamura S."/>
            <person name="Murakami T."/>
            <person name="Kiyama T."/>
            <person name="Inomata H."/>
            <person name="Amano Y."/>
            <person name="Miyakawa K."/>
            <person name="Tamaki H."/>
            <person name="Naganuma T."/>
            <person name="Kaneko K."/>
        </authorList>
    </citation>
    <scope>NUCLEOTIDE SEQUENCE [LARGE SCALE GENOMIC DNA]</scope>
    <source>
        <strain evidence="4 5">HN2</strain>
    </source>
</reference>
<dbReference type="PROSITE" id="PS50110">
    <property type="entry name" value="RESPONSE_REGULATORY"/>
    <property type="match status" value="1"/>
</dbReference>
<evidence type="ECO:0000313" key="5">
    <source>
        <dbReference type="Proteomes" id="UP000503840"/>
    </source>
</evidence>
<sequence>MSVDHNILLESGTNELEVLELFISERLPDGSVAPCHFGVNVAKVMQVIEAPKFAAPESASNPCFMGMIDIRNMMVPVLDLSRWLKMDMVHADHDVIMVTEFSHSVTGFLVSGVTEIHRVGWQEVQPPSGYITKIGTNCIVGMVDLGDHFVQLVDLENVLADLDPQTFEKAEHKGAQASRSYKALVADDSATIRLMLRKNLESANFELTMVNNGQDALNQLRAFRTQSQEEGRPLSDFVDIVISDIEMPLMDGFTLTKNVKEDAVLGSLPVILYSSLITNELRHKGDSVGADDQISKPDLDMMAQRALELLEKRP</sequence>
<dbReference type="SUPFAM" id="SSF50341">
    <property type="entry name" value="CheW-like"/>
    <property type="match status" value="1"/>
</dbReference>
<keyword evidence="5" id="KW-1185">Reference proteome</keyword>
<dbReference type="Gene3D" id="3.40.50.2300">
    <property type="match status" value="1"/>
</dbReference>
<dbReference type="Pfam" id="PF00072">
    <property type="entry name" value="Response_reg"/>
    <property type="match status" value="1"/>
</dbReference>
<dbReference type="PIRSF" id="PIRSF002867">
    <property type="entry name" value="CheV"/>
    <property type="match status" value="1"/>
</dbReference>
<feature type="domain" description="Response regulatory" evidence="2">
    <location>
        <begin position="182"/>
        <end position="311"/>
    </location>
</feature>
<dbReference type="InterPro" id="IPR001789">
    <property type="entry name" value="Sig_transdc_resp-reg_receiver"/>
</dbReference>
<dbReference type="RefSeq" id="WP_174403831.1">
    <property type="nucleotide sequence ID" value="NZ_BLVO01000004.1"/>
</dbReference>
<dbReference type="GO" id="GO:0000160">
    <property type="term" value="P:phosphorelay signal transduction system"/>
    <property type="evidence" value="ECO:0007669"/>
    <property type="project" value="InterPro"/>
</dbReference>
<dbReference type="Gene3D" id="2.30.30.40">
    <property type="entry name" value="SH3 Domains"/>
    <property type="match status" value="1"/>
</dbReference>
<keyword evidence="1" id="KW-0597">Phosphoprotein</keyword>
<evidence type="ECO:0000313" key="4">
    <source>
        <dbReference type="EMBL" id="GFM32168.1"/>
    </source>
</evidence>
<protein>
    <submittedName>
        <fullName evidence="4">Chemotaxis protein CheV</fullName>
    </submittedName>
</protein>
<evidence type="ECO:0000259" key="2">
    <source>
        <dbReference type="PROSITE" id="PS50110"/>
    </source>
</evidence>
<dbReference type="PANTHER" id="PTHR47233">
    <property type="entry name" value="CHEMOTAXIS PROTEIN CHEV"/>
    <property type="match status" value="1"/>
</dbReference>
<comment type="caution">
    <text evidence="4">The sequence shown here is derived from an EMBL/GenBank/DDBJ whole genome shotgun (WGS) entry which is preliminary data.</text>
</comment>
<dbReference type="SMART" id="SM00448">
    <property type="entry name" value="REC"/>
    <property type="match status" value="1"/>
</dbReference>
<evidence type="ECO:0000259" key="3">
    <source>
        <dbReference type="PROSITE" id="PS50851"/>
    </source>
</evidence>
<feature type="modified residue" description="4-aspartylphosphate" evidence="1">
    <location>
        <position position="244"/>
    </location>
</feature>
<evidence type="ECO:0000256" key="1">
    <source>
        <dbReference type="PROSITE-ProRule" id="PRU00169"/>
    </source>
</evidence>
<dbReference type="InterPro" id="IPR011006">
    <property type="entry name" value="CheY-like_superfamily"/>
</dbReference>
<dbReference type="InterPro" id="IPR024181">
    <property type="entry name" value="Chemotax_regulator_CheV"/>
</dbReference>
<feature type="domain" description="CheW-like" evidence="3">
    <location>
        <begin position="15"/>
        <end position="164"/>
    </location>
</feature>
<dbReference type="SUPFAM" id="SSF52172">
    <property type="entry name" value="CheY-like"/>
    <property type="match status" value="1"/>
</dbReference>
<dbReference type="InterPro" id="IPR036061">
    <property type="entry name" value="CheW-like_dom_sf"/>
</dbReference>
<organism evidence="4 5">
    <name type="scientific">Desulfovibrio subterraneus</name>
    <dbReference type="NCBI Taxonomy" id="2718620"/>
    <lineage>
        <taxon>Bacteria</taxon>
        <taxon>Pseudomonadati</taxon>
        <taxon>Thermodesulfobacteriota</taxon>
        <taxon>Desulfovibrionia</taxon>
        <taxon>Desulfovibrionales</taxon>
        <taxon>Desulfovibrionaceae</taxon>
        <taxon>Desulfovibrio</taxon>
    </lineage>
</organism>
<dbReference type="EMBL" id="BLVO01000004">
    <property type="protein sequence ID" value="GFM32168.1"/>
    <property type="molecule type" value="Genomic_DNA"/>
</dbReference>